<accession>A0A220VF85</accession>
<dbReference type="SUPFAM" id="SSF56784">
    <property type="entry name" value="HAD-like"/>
    <property type="match status" value="1"/>
</dbReference>
<keyword evidence="2" id="KW-1185">Reference proteome</keyword>
<dbReference type="Gene3D" id="3.40.50.1000">
    <property type="entry name" value="HAD superfamily/HAD-like"/>
    <property type="match status" value="1"/>
</dbReference>
<dbReference type="EMBL" id="CP022356">
    <property type="protein sequence ID" value="ASK79054.1"/>
    <property type="molecule type" value="Genomic_DNA"/>
</dbReference>
<evidence type="ECO:0000313" key="2">
    <source>
        <dbReference type="Proteomes" id="UP000242175"/>
    </source>
</evidence>
<dbReference type="Gene3D" id="3.30.1240.10">
    <property type="match status" value="1"/>
</dbReference>
<reference evidence="1 2" key="1">
    <citation type="journal article" date="2016" name="Int. J. Syst. Evol. Microbiol.">
        <title>Paraphotobacterium marinum gen. nov., sp. nov., a member of the family Vibrionaceae, isolated from surface seawater.</title>
        <authorList>
            <person name="Huang Z."/>
            <person name="Dong C."/>
            <person name="Shao Z."/>
        </authorList>
    </citation>
    <scope>NUCLEOTIDE SEQUENCE [LARGE SCALE GENOMIC DNA]</scope>
    <source>
        <strain evidence="1 2">NSCS20N07D</strain>
    </source>
</reference>
<protein>
    <submittedName>
        <fullName evidence="1">Hydrolase</fullName>
    </submittedName>
</protein>
<dbReference type="OrthoDB" id="1650327at2"/>
<organism evidence="1 2">
    <name type="scientific">Paraphotobacterium marinum</name>
    <dbReference type="NCBI Taxonomy" id="1755811"/>
    <lineage>
        <taxon>Bacteria</taxon>
        <taxon>Pseudomonadati</taxon>
        <taxon>Pseudomonadota</taxon>
        <taxon>Gammaproteobacteria</taxon>
        <taxon>Vibrionales</taxon>
        <taxon>Vibrionaceae</taxon>
        <taxon>Paraphotobacterium</taxon>
    </lineage>
</organism>
<proteinExistence type="predicted"/>
<evidence type="ECO:0000313" key="1">
    <source>
        <dbReference type="EMBL" id="ASK79054.1"/>
    </source>
</evidence>
<dbReference type="AlphaFoldDB" id="A0A220VF85"/>
<dbReference type="Pfam" id="PF08282">
    <property type="entry name" value="Hydrolase_3"/>
    <property type="match status" value="1"/>
</dbReference>
<dbReference type="GO" id="GO:0016791">
    <property type="term" value="F:phosphatase activity"/>
    <property type="evidence" value="ECO:0007669"/>
    <property type="project" value="UniProtKB-ARBA"/>
</dbReference>
<dbReference type="GO" id="GO:0000287">
    <property type="term" value="F:magnesium ion binding"/>
    <property type="evidence" value="ECO:0007669"/>
    <property type="project" value="TreeGrafter"/>
</dbReference>
<gene>
    <name evidence="1" type="ORF">CF386_08270</name>
</gene>
<dbReference type="PANTHER" id="PTHR10000:SF8">
    <property type="entry name" value="HAD SUPERFAMILY HYDROLASE-LIKE, TYPE 3"/>
    <property type="match status" value="1"/>
</dbReference>
<dbReference type="Proteomes" id="UP000242175">
    <property type="component" value="Chromosome small"/>
</dbReference>
<dbReference type="PANTHER" id="PTHR10000">
    <property type="entry name" value="PHOSPHOSERINE PHOSPHATASE"/>
    <property type="match status" value="1"/>
</dbReference>
<dbReference type="KEGG" id="pmai:CF386_08270"/>
<dbReference type="RefSeq" id="WP_089073962.1">
    <property type="nucleotide sequence ID" value="NZ_CBCSAM010000002.1"/>
</dbReference>
<keyword evidence="1" id="KW-0378">Hydrolase</keyword>
<sequence>MNIVFDLDGTIISNGQKLDSFRENEIKKLSKQHEIIFASGRPIRDMLPVLPESFHQFKMVGCNGAQTYVDQKINCDFIPSIVVFELVEFLISKKTPFVLDGEWDYFLSDDFHPFHDYLRELSDNIVSFSEILKRGITKILILDKKIMTDPLYNQIINSEKLTQTKYNEGFFDVAAFNTNKREGIKKLGLSLMDSICVGNDFNDFEMLSAAEYSIFVGSPTSFNKATYYCQMSDVFEVINDIIESIELENISHLRSN</sequence>
<dbReference type="InterPro" id="IPR036412">
    <property type="entry name" value="HAD-like_sf"/>
</dbReference>
<name>A0A220VF85_9GAMM</name>
<dbReference type="InterPro" id="IPR023214">
    <property type="entry name" value="HAD_sf"/>
</dbReference>
<dbReference type="GO" id="GO:0005829">
    <property type="term" value="C:cytosol"/>
    <property type="evidence" value="ECO:0007669"/>
    <property type="project" value="TreeGrafter"/>
</dbReference>